<feature type="region of interest" description="Disordered" evidence="2">
    <location>
        <begin position="33"/>
        <end position="160"/>
    </location>
</feature>
<sequence length="309" mass="33473">MMAEDSLAVQLAEIDSKAAAEQEILERRLKILEDNKLAESNARAAEGEGERDEVQGGQDDSDSIKKRSGSPSTQELTHATVTGRQKEEKRSPPASPTAAAASKGNKKNAGGVKKSKAQQFAEKQEAERRAKEEEEERQRREAEEAEEALRKQPKSKVDQVRGLLTSKLSERVELCEELLVLLRRAQKKALEDDSPEKALADPTTRPSERQGKHDQLLADRQKALDSIAQRIAEAEAKAEEARIKFEAAAAAAAAARDGGGREDGGAVAPAGGAGEGWASYLDEESGKYYWFNEHTGEAYYDEGDGAAAG</sequence>
<feature type="compositionally biased region" description="Basic and acidic residues" evidence="2">
    <location>
        <begin position="122"/>
        <end position="159"/>
    </location>
</feature>
<keyword evidence="4" id="KW-1185">Reference proteome</keyword>
<dbReference type="InParanoid" id="D7FQA8"/>
<feature type="compositionally biased region" description="Basic and acidic residues" evidence="2">
    <location>
        <begin position="188"/>
        <end position="199"/>
    </location>
</feature>
<evidence type="ECO:0008006" key="5">
    <source>
        <dbReference type="Google" id="ProtNLM"/>
    </source>
</evidence>
<reference evidence="3 4" key="1">
    <citation type="journal article" date="2010" name="Nature">
        <title>The Ectocarpus genome and the independent evolution of multicellularity in brown algae.</title>
        <authorList>
            <person name="Cock J.M."/>
            <person name="Sterck L."/>
            <person name="Rouze P."/>
            <person name="Scornet D."/>
            <person name="Allen A.E."/>
            <person name="Amoutzias G."/>
            <person name="Anthouard V."/>
            <person name="Artiguenave F."/>
            <person name="Aury J.M."/>
            <person name="Badger J.H."/>
            <person name="Beszteri B."/>
            <person name="Billiau K."/>
            <person name="Bonnet E."/>
            <person name="Bothwell J.H."/>
            <person name="Bowler C."/>
            <person name="Boyen C."/>
            <person name="Brownlee C."/>
            <person name="Carrano C.J."/>
            <person name="Charrier B."/>
            <person name="Cho G.Y."/>
            <person name="Coelho S.M."/>
            <person name="Collen J."/>
            <person name="Corre E."/>
            <person name="Da Silva C."/>
            <person name="Delage L."/>
            <person name="Delaroque N."/>
            <person name="Dittami S.M."/>
            <person name="Doulbeau S."/>
            <person name="Elias M."/>
            <person name="Farnham G."/>
            <person name="Gachon C.M."/>
            <person name="Gschloessl B."/>
            <person name="Heesch S."/>
            <person name="Jabbari K."/>
            <person name="Jubin C."/>
            <person name="Kawai H."/>
            <person name="Kimura K."/>
            <person name="Kloareg B."/>
            <person name="Kupper F.C."/>
            <person name="Lang D."/>
            <person name="Le Bail A."/>
            <person name="Leblanc C."/>
            <person name="Lerouge P."/>
            <person name="Lohr M."/>
            <person name="Lopez P.J."/>
            <person name="Martens C."/>
            <person name="Maumus F."/>
            <person name="Michel G."/>
            <person name="Miranda-Saavedra D."/>
            <person name="Morales J."/>
            <person name="Moreau H."/>
            <person name="Motomura T."/>
            <person name="Nagasato C."/>
            <person name="Napoli C.A."/>
            <person name="Nelson D.R."/>
            <person name="Nyvall-Collen P."/>
            <person name="Peters A.F."/>
            <person name="Pommier C."/>
            <person name="Potin P."/>
            <person name="Poulain J."/>
            <person name="Quesneville H."/>
            <person name="Read B."/>
            <person name="Rensing S.A."/>
            <person name="Ritter A."/>
            <person name="Rousvoal S."/>
            <person name="Samanta M."/>
            <person name="Samson G."/>
            <person name="Schroeder D.C."/>
            <person name="Segurens B."/>
            <person name="Strittmatter M."/>
            <person name="Tonon T."/>
            <person name="Tregear J.W."/>
            <person name="Valentin K."/>
            <person name="von Dassow P."/>
            <person name="Yamagishi T."/>
            <person name="Van de Peer Y."/>
            <person name="Wincker P."/>
        </authorList>
    </citation>
    <scope>NUCLEOTIDE SEQUENCE [LARGE SCALE GENOMIC DNA]</scope>
    <source>
        <strain evidence="4">Ec32 / CCAP1310/4</strain>
    </source>
</reference>
<evidence type="ECO:0000256" key="2">
    <source>
        <dbReference type="SAM" id="MobiDB-lite"/>
    </source>
</evidence>
<keyword evidence="1" id="KW-0175">Coiled coil</keyword>
<dbReference type="AlphaFoldDB" id="D7FQA8"/>
<evidence type="ECO:0000313" key="4">
    <source>
        <dbReference type="Proteomes" id="UP000002630"/>
    </source>
</evidence>
<dbReference type="EMBL" id="FN649727">
    <property type="protein sequence ID" value="CBJ48440.1"/>
    <property type="molecule type" value="Genomic_DNA"/>
</dbReference>
<feature type="compositionally biased region" description="Low complexity" evidence="2">
    <location>
        <begin position="96"/>
        <end position="121"/>
    </location>
</feature>
<dbReference type="Proteomes" id="UP000002630">
    <property type="component" value="Linkage Group LG02"/>
</dbReference>
<accession>D7FQA8</accession>
<dbReference type="EMBL" id="FN648375">
    <property type="protein sequence ID" value="CBJ48440.1"/>
    <property type="molecule type" value="Genomic_DNA"/>
</dbReference>
<evidence type="ECO:0000313" key="3">
    <source>
        <dbReference type="EMBL" id="CBJ48440.1"/>
    </source>
</evidence>
<feature type="compositionally biased region" description="Polar residues" evidence="2">
    <location>
        <begin position="69"/>
        <end position="83"/>
    </location>
</feature>
<organism evidence="3 4">
    <name type="scientific">Ectocarpus siliculosus</name>
    <name type="common">Brown alga</name>
    <name type="synonym">Conferva siliculosa</name>
    <dbReference type="NCBI Taxonomy" id="2880"/>
    <lineage>
        <taxon>Eukaryota</taxon>
        <taxon>Sar</taxon>
        <taxon>Stramenopiles</taxon>
        <taxon>Ochrophyta</taxon>
        <taxon>PX clade</taxon>
        <taxon>Phaeophyceae</taxon>
        <taxon>Ectocarpales</taxon>
        <taxon>Ectocarpaceae</taxon>
        <taxon>Ectocarpus</taxon>
    </lineage>
</organism>
<proteinExistence type="predicted"/>
<name>D7FQA8_ECTSI</name>
<feature type="coiled-coil region" evidence="1">
    <location>
        <begin position="217"/>
        <end position="251"/>
    </location>
</feature>
<evidence type="ECO:0000256" key="1">
    <source>
        <dbReference type="SAM" id="Coils"/>
    </source>
</evidence>
<feature type="compositionally biased region" description="Basic and acidic residues" evidence="2">
    <location>
        <begin position="45"/>
        <end position="54"/>
    </location>
</feature>
<feature type="region of interest" description="Disordered" evidence="2">
    <location>
        <begin position="187"/>
        <end position="214"/>
    </location>
</feature>
<protein>
    <recommendedName>
        <fullName evidence="5">WW domain-containing protein</fullName>
    </recommendedName>
</protein>
<gene>
    <name evidence="3" type="ORF">Esi_0002_0258</name>
</gene>